<comment type="caution">
    <text evidence="2">The sequence shown here is derived from an EMBL/GenBank/DDBJ whole genome shotgun (WGS) entry which is preliminary data.</text>
</comment>
<keyword evidence="3" id="KW-1185">Reference proteome</keyword>
<proteinExistence type="predicted"/>
<dbReference type="AlphaFoldDB" id="A0AAD3XM83"/>
<accession>A0AAD3XM83</accession>
<organism evidence="2 3">
    <name type="scientific">Nepenthes gracilis</name>
    <name type="common">Slender pitcher plant</name>
    <dbReference type="NCBI Taxonomy" id="150966"/>
    <lineage>
        <taxon>Eukaryota</taxon>
        <taxon>Viridiplantae</taxon>
        <taxon>Streptophyta</taxon>
        <taxon>Embryophyta</taxon>
        <taxon>Tracheophyta</taxon>
        <taxon>Spermatophyta</taxon>
        <taxon>Magnoliopsida</taxon>
        <taxon>eudicotyledons</taxon>
        <taxon>Gunneridae</taxon>
        <taxon>Pentapetalae</taxon>
        <taxon>Caryophyllales</taxon>
        <taxon>Nepenthaceae</taxon>
        <taxon>Nepenthes</taxon>
    </lineage>
</organism>
<protein>
    <submittedName>
        <fullName evidence="2">Uncharacterized protein</fullName>
    </submittedName>
</protein>
<reference evidence="2" key="1">
    <citation type="submission" date="2023-05" db="EMBL/GenBank/DDBJ databases">
        <title>Nepenthes gracilis genome sequencing.</title>
        <authorList>
            <person name="Fukushima K."/>
        </authorList>
    </citation>
    <scope>NUCLEOTIDE SEQUENCE</scope>
    <source>
        <strain evidence="2">SING2019-196</strain>
    </source>
</reference>
<name>A0AAD3XM83_NEPGR</name>
<sequence length="81" mass="9484">MKIRSNEKIRREEKGEREWSEEVGSHGSLPYFSSGPDSTKKRKKRRRRKVVEVNQVNGADSWSSDPIHQRKIASSFKDVIR</sequence>
<gene>
    <name evidence="2" type="ORF">Nepgr_011753</name>
</gene>
<evidence type="ECO:0000313" key="3">
    <source>
        <dbReference type="Proteomes" id="UP001279734"/>
    </source>
</evidence>
<evidence type="ECO:0000256" key="1">
    <source>
        <dbReference type="SAM" id="MobiDB-lite"/>
    </source>
</evidence>
<feature type="compositionally biased region" description="Basic and acidic residues" evidence="1">
    <location>
        <begin position="1"/>
        <end position="24"/>
    </location>
</feature>
<feature type="compositionally biased region" description="Basic residues" evidence="1">
    <location>
        <begin position="40"/>
        <end position="49"/>
    </location>
</feature>
<dbReference type="EMBL" id="BSYO01000009">
    <property type="protein sequence ID" value="GMH09912.1"/>
    <property type="molecule type" value="Genomic_DNA"/>
</dbReference>
<feature type="region of interest" description="Disordered" evidence="1">
    <location>
        <begin position="1"/>
        <end position="81"/>
    </location>
</feature>
<feature type="compositionally biased region" description="Polar residues" evidence="1">
    <location>
        <begin position="54"/>
        <end position="66"/>
    </location>
</feature>
<evidence type="ECO:0000313" key="2">
    <source>
        <dbReference type="EMBL" id="GMH09912.1"/>
    </source>
</evidence>
<dbReference type="Proteomes" id="UP001279734">
    <property type="component" value="Unassembled WGS sequence"/>
</dbReference>